<dbReference type="EMBL" id="CP036425">
    <property type="protein sequence ID" value="QDU32504.1"/>
    <property type="molecule type" value="Genomic_DNA"/>
</dbReference>
<feature type="transmembrane region" description="Helical" evidence="1">
    <location>
        <begin position="368"/>
        <end position="391"/>
    </location>
</feature>
<dbReference type="SUPFAM" id="SSF63825">
    <property type="entry name" value="YWTD domain"/>
    <property type="match status" value="1"/>
</dbReference>
<evidence type="ECO:0000313" key="5">
    <source>
        <dbReference type="Proteomes" id="UP000317369"/>
    </source>
</evidence>
<evidence type="ECO:0000259" key="3">
    <source>
        <dbReference type="Pfam" id="PF07589"/>
    </source>
</evidence>
<feature type="chain" id="PRO_5022074461" description="Ice-binding protein C-terminal domain-containing protein" evidence="2">
    <location>
        <begin position="25"/>
        <end position="397"/>
    </location>
</feature>
<dbReference type="Pfam" id="PF07589">
    <property type="entry name" value="PEP-CTERM"/>
    <property type="match status" value="1"/>
</dbReference>
<gene>
    <name evidence="4" type="ORF">KS4_05360</name>
</gene>
<evidence type="ECO:0000256" key="2">
    <source>
        <dbReference type="SAM" id="SignalP"/>
    </source>
</evidence>
<keyword evidence="2" id="KW-0732">Signal</keyword>
<accession>A0A517YQL3</accession>
<feature type="domain" description="Ice-binding protein C-terminal" evidence="3">
    <location>
        <begin position="373"/>
        <end position="396"/>
    </location>
</feature>
<feature type="signal peptide" evidence="2">
    <location>
        <begin position="1"/>
        <end position="24"/>
    </location>
</feature>
<keyword evidence="5" id="KW-1185">Reference proteome</keyword>
<sequence length="397" mass="41674" precursor="true">MRLTTMTKCTAATFMIASSFAIGAQVNAAQTALRHSQAIDLSPYFIGGAPDSTVGFAGNGNSPLSLAFDGTNAYISGYNNSSSDGSVGVVKVSNVTGTGNVTVTDLGIKFDVSGFRGIDSMVYANDALYLANDNGTTSSSYIRKYDVSGDTPSLETEVNAPGRPLTIDYNPNADNISYVQYSQGRIFQLNKDTLTEQEGDTHKAIIYDPATGTAWRSVSFDSDGNVTAATFQGIVVGNLNGDGNGYRKLDDSGAGVTNALQYGADNNVWVSVDIVEDAGDSDLIAYTLRGTTEVTDSTGSSRSIDANNVYLANLDGSVDGLSQIELTGAEDGIGAAWQNDTKQIMYDVDAEGNGTLLVVSFGDERLDVYTFAAVPEPASMALLGAAGLLILGKRRRK</sequence>
<evidence type="ECO:0000313" key="4">
    <source>
        <dbReference type="EMBL" id="QDU32504.1"/>
    </source>
</evidence>
<reference evidence="4 5" key="1">
    <citation type="submission" date="2019-02" db="EMBL/GenBank/DDBJ databases">
        <title>Deep-cultivation of Planctomycetes and their phenomic and genomic characterization uncovers novel biology.</title>
        <authorList>
            <person name="Wiegand S."/>
            <person name="Jogler M."/>
            <person name="Boedeker C."/>
            <person name="Pinto D."/>
            <person name="Vollmers J."/>
            <person name="Rivas-Marin E."/>
            <person name="Kohn T."/>
            <person name="Peeters S.H."/>
            <person name="Heuer A."/>
            <person name="Rast P."/>
            <person name="Oberbeckmann S."/>
            <person name="Bunk B."/>
            <person name="Jeske O."/>
            <person name="Meyerdierks A."/>
            <person name="Storesund J.E."/>
            <person name="Kallscheuer N."/>
            <person name="Luecker S."/>
            <person name="Lage O.M."/>
            <person name="Pohl T."/>
            <person name="Merkel B.J."/>
            <person name="Hornburger P."/>
            <person name="Mueller R.-W."/>
            <person name="Bruemmer F."/>
            <person name="Labrenz M."/>
            <person name="Spormann A.M."/>
            <person name="Op den Camp H."/>
            <person name="Overmann J."/>
            <person name="Amann R."/>
            <person name="Jetten M.S.M."/>
            <person name="Mascher T."/>
            <person name="Medema M.H."/>
            <person name="Devos D.P."/>
            <person name="Kaster A.-K."/>
            <person name="Ovreas L."/>
            <person name="Rohde M."/>
            <person name="Galperin M.Y."/>
            <person name="Jogler C."/>
        </authorList>
    </citation>
    <scope>NUCLEOTIDE SEQUENCE [LARGE SCALE GENOMIC DNA]</scope>
    <source>
        <strain evidence="4 5">KS4</strain>
    </source>
</reference>
<dbReference type="KEGG" id="pcor:KS4_05360"/>
<evidence type="ECO:0000256" key="1">
    <source>
        <dbReference type="SAM" id="Phobius"/>
    </source>
</evidence>
<keyword evidence="1" id="KW-0472">Membrane</keyword>
<dbReference type="InterPro" id="IPR013424">
    <property type="entry name" value="Ice-binding_C"/>
</dbReference>
<protein>
    <recommendedName>
        <fullName evidence="3">Ice-binding protein C-terminal domain-containing protein</fullName>
    </recommendedName>
</protein>
<keyword evidence="1" id="KW-1133">Transmembrane helix</keyword>
<dbReference type="RefSeq" id="WP_145074193.1">
    <property type="nucleotide sequence ID" value="NZ_CP036425.1"/>
</dbReference>
<proteinExistence type="predicted"/>
<keyword evidence="1" id="KW-0812">Transmembrane</keyword>
<dbReference type="Proteomes" id="UP000317369">
    <property type="component" value="Chromosome"/>
</dbReference>
<dbReference type="NCBIfam" id="TIGR02595">
    <property type="entry name" value="PEP_CTERM"/>
    <property type="match status" value="1"/>
</dbReference>
<dbReference type="AlphaFoldDB" id="A0A517YQL3"/>
<organism evidence="4 5">
    <name type="scientific">Poriferisphaera corsica</name>
    <dbReference type="NCBI Taxonomy" id="2528020"/>
    <lineage>
        <taxon>Bacteria</taxon>
        <taxon>Pseudomonadati</taxon>
        <taxon>Planctomycetota</taxon>
        <taxon>Phycisphaerae</taxon>
        <taxon>Phycisphaerales</taxon>
        <taxon>Phycisphaeraceae</taxon>
        <taxon>Poriferisphaera</taxon>
    </lineage>
</organism>
<name>A0A517YQL3_9BACT</name>